<reference evidence="1 2" key="1">
    <citation type="journal article" date="2019" name="Nat. Ecol. Evol.">
        <title>Megaphylogeny resolves global patterns of mushroom evolution.</title>
        <authorList>
            <person name="Varga T."/>
            <person name="Krizsan K."/>
            <person name="Foldi C."/>
            <person name="Dima B."/>
            <person name="Sanchez-Garcia M."/>
            <person name="Sanchez-Ramirez S."/>
            <person name="Szollosi G.J."/>
            <person name="Szarkandi J.G."/>
            <person name="Papp V."/>
            <person name="Albert L."/>
            <person name="Andreopoulos W."/>
            <person name="Angelini C."/>
            <person name="Antonin V."/>
            <person name="Barry K.W."/>
            <person name="Bougher N.L."/>
            <person name="Buchanan P."/>
            <person name="Buyck B."/>
            <person name="Bense V."/>
            <person name="Catcheside P."/>
            <person name="Chovatia M."/>
            <person name="Cooper J."/>
            <person name="Damon W."/>
            <person name="Desjardin D."/>
            <person name="Finy P."/>
            <person name="Geml J."/>
            <person name="Haridas S."/>
            <person name="Hughes K."/>
            <person name="Justo A."/>
            <person name="Karasinski D."/>
            <person name="Kautmanova I."/>
            <person name="Kiss B."/>
            <person name="Kocsube S."/>
            <person name="Kotiranta H."/>
            <person name="LaButti K.M."/>
            <person name="Lechner B.E."/>
            <person name="Liimatainen K."/>
            <person name="Lipzen A."/>
            <person name="Lukacs Z."/>
            <person name="Mihaltcheva S."/>
            <person name="Morgado L.N."/>
            <person name="Niskanen T."/>
            <person name="Noordeloos M.E."/>
            <person name="Ohm R.A."/>
            <person name="Ortiz-Santana B."/>
            <person name="Ovrebo C."/>
            <person name="Racz N."/>
            <person name="Riley R."/>
            <person name="Savchenko A."/>
            <person name="Shiryaev A."/>
            <person name="Soop K."/>
            <person name="Spirin V."/>
            <person name="Szebenyi C."/>
            <person name="Tomsovsky M."/>
            <person name="Tulloss R.E."/>
            <person name="Uehling J."/>
            <person name="Grigoriev I.V."/>
            <person name="Vagvolgyi C."/>
            <person name="Papp T."/>
            <person name="Martin F.M."/>
            <person name="Miettinen O."/>
            <person name="Hibbett D.S."/>
            <person name="Nagy L.G."/>
        </authorList>
    </citation>
    <scope>NUCLEOTIDE SEQUENCE [LARGE SCALE GENOMIC DNA]</scope>
    <source>
        <strain evidence="1 2">NL-1719</strain>
    </source>
</reference>
<keyword evidence="2" id="KW-1185">Reference proteome</keyword>
<gene>
    <name evidence="1" type="ORF">BDN72DRAFT_826441</name>
</gene>
<name>A0ACD3ADE9_9AGAR</name>
<accession>A0ACD3ADE9</accession>
<proteinExistence type="predicted"/>
<sequence>MSRSTGRSQRTYRATQAQPGPSQTQRARRNRQEDDSDGERPPTDNDGEDEEGGDNMEVDGDATDLDLARKANHLVRLALFTEQKRIPLKREEVSKKVLGSSTRLFNRVFERAQHILQHTFGMELVEIQTRAGLDQEMNGVNDELDETRKATGVKRRAAATGSKTYILRSALDSDLIAIAAETDEKILDQELKELPEDLDHDDETAIRTYGSILSWSTSDQLGGLGVLYVVLALILVNGRVISDMDLRSYLKRLRLSSTSLIPLTSQSTHQSLNLDQYLTNLSRQNYLDCQQMGEGKRGKGKGSGVKRGRATQGGGDDEGATYEWRWGSRAFSEVGEMGIAKFVAEFMVGYEDDSSDDEEGNSRARVREKRAAAEAKMGRMMQGLERVAGGQLTDVK</sequence>
<organism evidence="1 2">
    <name type="scientific">Pluteus cervinus</name>
    <dbReference type="NCBI Taxonomy" id="181527"/>
    <lineage>
        <taxon>Eukaryota</taxon>
        <taxon>Fungi</taxon>
        <taxon>Dikarya</taxon>
        <taxon>Basidiomycota</taxon>
        <taxon>Agaricomycotina</taxon>
        <taxon>Agaricomycetes</taxon>
        <taxon>Agaricomycetidae</taxon>
        <taxon>Agaricales</taxon>
        <taxon>Pluteineae</taxon>
        <taxon>Pluteaceae</taxon>
        <taxon>Pluteus</taxon>
    </lineage>
</organism>
<dbReference type="Proteomes" id="UP000308600">
    <property type="component" value="Unassembled WGS sequence"/>
</dbReference>
<evidence type="ECO:0000313" key="1">
    <source>
        <dbReference type="EMBL" id="TFK63639.1"/>
    </source>
</evidence>
<dbReference type="EMBL" id="ML208512">
    <property type="protein sequence ID" value="TFK63639.1"/>
    <property type="molecule type" value="Genomic_DNA"/>
</dbReference>
<evidence type="ECO:0000313" key="2">
    <source>
        <dbReference type="Proteomes" id="UP000308600"/>
    </source>
</evidence>
<protein>
    <submittedName>
        <fullName evidence="1">MAGE-domain-containing protein</fullName>
    </submittedName>
</protein>